<evidence type="ECO:0000313" key="2">
    <source>
        <dbReference type="Proteomes" id="UP000228934"/>
    </source>
</evidence>
<reference evidence="1" key="2">
    <citation type="submission" date="2017-08" db="EMBL/GenBank/DDBJ databases">
        <title>Assembly of the North American Bullfrog Genome.</title>
        <authorList>
            <person name="Warren R.L."/>
            <person name="Vandervalk B.P."/>
            <person name="Kucuk E."/>
            <person name="Birol I."/>
            <person name="Helbing C."/>
            <person name="Pandoh P."/>
            <person name="Behsaz B."/>
            <person name="Mohamadi H."/>
            <person name="Chu J."/>
            <person name="Jackman S."/>
            <person name="Hammond S.A."/>
            <person name="Veldhoen N."/>
            <person name="Kirk H."/>
            <person name="Zhao Y."/>
            <person name="Coope R."/>
            <person name="Pleasance S."/>
            <person name="Moore R."/>
            <person name="Holt R."/>
        </authorList>
    </citation>
    <scope>NUCLEOTIDE SEQUENCE</scope>
    <source>
        <strain evidence="1">Bruno</strain>
        <tissue evidence="1">Liver</tissue>
    </source>
</reference>
<evidence type="ECO:0000313" key="1">
    <source>
        <dbReference type="EMBL" id="PIO07986.1"/>
    </source>
</evidence>
<dbReference type="EMBL" id="KV922722">
    <property type="protein sequence ID" value="PIO07985.1"/>
    <property type="molecule type" value="Genomic_DNA"/>
</dbReference>
<dbReference type="Proteomes" id="UP000228934">
    <property type="component" value="Unassembled WGS sequence"/>
</dbReference>
<reference evidence="2" key="1">
    <citation type="journal article" date="2017" name="Nat. Commun.">
        <title>The North American bullfrog draft genome provides insight into hormonal regulation of long noncoding RNA.</title>
        <authorList>
            <person name="Hammond S.A."/>
            <person name="Warren R.L."/>
            <person name="Vandervalk B.P."/>
            <person name="Kucuk E."/>
            <person name="Khan H."/>
            <person name="Gibb E.A."/>
            <person name="Pandoh P."/>
            <person name="Kirk H."/>
            <person name="Zhao Y."/>
            <person name="Jones M."/>
            <person name="Mungall A.J."/>
            <person name="Coope R."/>
            <person name="Pleasance S."/>
            <person name="Moore R.A."/>
            <person name="Holt R.A."/>
            <person name="Round J.M."/>
            <person name="Ohora S."/>
            <person name="Walle B.V."/>
            <person name="Veldhoen N."/>
            <person name="Helbing C.C."/>
            <person name="Birol I."/>
        </authorList>
    </citation>
    <scope>NUCLEOTIDE SEQUENCE [LARGE SCALE GENOMIC DNA]</scope>
</reference>
<sequence>MTGRASRWRLRGRLSWTLWRRRKNQIAKKLIMGFTTNCNYYTVMESEQNKTFMYG</sequence>
<keyword evidence="2" id="KW-1185">Reference proteome</keyword>
<dbReference type="EMBL" id="KV922722">
    <property type="protein sequence ID" value="PIO07986.1"/>
    <property type="molecule type" value="Genomic_DNA"/>
</dbReference>
<organism evidence="1 2">
    <name type="scientific">Aquarana catesbeiana</name>
    <name type="common">American bullfrog</name>
    <name type="synonym">Rana catesbeiana</name>
    <dbReference type="NCBI Taxonomy" id="8400"/>
    <lineage>
        <taxon>Eukaryota</taxon>
        <taxon>Metazoa</taxon>
        <taxon>Chordata</taxon>
        <taxon>Craniata</taxon>
        <taxon>Vertebrata</taxon>
        <taxon>Euteleostomi</taxon>
        <taxon>Amphibia</taxon>
        <taxon>Batrachia</taxon>
        <taxon>Anura</taxon>
        <taxon>Neobatrachia</taxon>
        <taxon>Ranoidea</taxon>
        <taxon>Ranidae</taxon>
        <taxon>Aquarana</taxon>
    </lineage>
</organism>
<dbReference type="AlphaFoldDB" id="A0A2G9PXB5"/>
<accession>A0A2G9PXB5</accession>
<gene>
    <name evidence="1" type="ORF">AB205_0005590</name>
</gene>
<name>A0A2G9PXB5_AQUCT</name>
<proteinExistence type="predicted"/>
<protein>
    <submittedName>
        <fullName evidence="1">Uncharacterized protein</fullName>
    </submittedName>
</protein>